<feature type="compositionally biased region" description="Basic and acidic residues" evidence="7">
    <location>
        <begin position="1"/>
        <end position="10"/>
    </location>
</feature>
<dbReference type="Gene3D" id="1.20.1740.10">
    <property type="entry name" value="Amino acid/polyamine transporter I"/>
    <property type="match status" value="1"/>
</dbReference>
<reference evidence="12" key="2">
    <citation type="journal article" date="2010" name="Genome Res.">
        <title>Population genomic sequencing of Coccidioides fungi reveals recent hybridization and transposon control.</title>
        <authorList>
            <person name="Neafsey D.E."/>
            <person name="Barker B.M."/>
            <person name="Sharpton T.J."/>
            <person name="Stajich J.E."/>
            <person name="Park D.J."/>
            <person name="Whiston E."/>
            <person name="Hung C.-Y."/>
            <person name="McMahan C."/>
            <person name="White J."/>
            <person name="Sykes S."/>
            <person name="Heiman D."/>
            <person name="Young S."/>
            <person name="Zeng Q."/>
            <person name="Abouelleil A."/>
            <person name="Aftuck L."/>
            <person name="Bessette D."/>
            <person name="Brown A."/>
            <person name="FitzGerald M."/>
            <person name="Lui A."/>
            <person name="Macdonald J.P."/>
            <person name="Priest M."/>
            <person name="Orbach M.J."/>
            <person name="Galgiani J.N."/>
            <person name="Kirkland T.N."/>
            <person name="Cole G.T."/>
            <person name="Birren B.W."/>
            <person name="Henn M.R."/>
            <person name="Taylor J.W."/>
            <person name="Rounsley S.D."/>
        </authorList>
    </citation>
    <scope>GENOME REANNOTATION</scope>
    <source>
        <strain evidence="12">RS</strain>
    </source>
</reference>
<evidence type="ECO:0000256" key="5">
    <source>
        <dbReference type="ARBA" id="ARBA00022989"/>
    </source>
</evidence>
<dbReference type="OrthoDB" id="2020542at2759"/>
<feature type="domain" description="Amino acid permease/ SLC12A" evidence="9">
    <location>
        <begin position="205"/>
        <end position="682"/>
    </location>
</feature>
<gene>
    <name evidence="11" type="ORF">CIMG_09589</name>
</gene>
<evidence type="ECO:0000256" key="7">
    <source>
        <dbReference type="SAM" id="MobiDB-lite"/>
    </source>
</evidence>
<dbReference type="GO" id="GO:0005774">
    <property type="term" value="C:vacuolar membrane"/>
    <property type="evidence" value="ECO:0007669"/>
    <property type="project" value="TreeGrafter"/>
</dbReference>
<keyword evidence="5 8" id="KW-1133">Transmembrane helix</keyword>
<keyword evidence="12" id="KW-1185">Reference proteome</keyword>
<evidence type="ECO:0000313" key="11">
    <source>
        <dbReference type="EMBL" id="EAS28385.3"/>
    </source>
</evidence>
<dbReference type="FunFam" id="1.20.1740.10:FF:000013">
    <property type="entry name" value="Solute carrier family 12 member"/>
    <property type="match status" value="1"/>
</dbReference>
<sequence length="1403" mass="153419">MHGRLEEPQKPIKVGRSQDSRLQALKWEEKLSSDQGRSLPSSWKQPSRLTAMLLEPCLYCLSTIPRIELAGHNHDQPPLITKREPLLMMGGDAGGDATGRGMSAADGESPPPETEQPYQPMRSASASSLPFEGWKKSTVNSSSRRSISRNGDRRSQRAQSATRIRRASLSSQLPGRLDFLDRKEKGPFPSTLVDVSKKLGTFSGVFVPTTLNVLSILMFLRFGFILGQSGVLGMLGMLVASYMINLVTTMSISAIATNGTVRGGGAYYLISRSLGPEFGGSIGTVFYIGCVFNTGMNAVGLVDCLTQSFGSASGSLSNFLLEGFWWQYLWGTIVLVLCTGICLAGSSMFARASNGLLAVLLVATYSIPLSPLLLGPFANHKIGIEYTGFSLTTFLGNLKPGFTKGAAGSQIPGKESFQNLFGILYPATGGIFAGASMSGDLKNPSRSIPKGTLSGLGLTFATYTIVILVIASTVTRESLYRDVNIIQDINMSAALIVLGEFATTFFSALMGLIGASKLLQAIARDDLIPGVSFFARGTPKTDEPTRAIIFTFVIAQLTMLLDINQIASFITMIYLMTFLVTNLACFLLKIGSAPNFRPSFHYFNSWTALAGALVSGTSMFFVDGVYAAGCVCVLVLLFLLIHYTTPPKSWGDVSQSLIYHQVRKYLLRLRPEHVKFWRPQVLLFVDNFDVQYKMIHFCNSLKKGGLFVLGHILVTKEFARAVPEARREQTLWNKFVEYSKVKAFVNVTVAPTIEWGVRNVVLNSGLGGMRPNIVVIDQFRRQSGRLSAEGDDNAVPARGRTSARQGPGMEVIDKAYSMSVQSYVTVLEDLLFKLRINVAIARGFEDLELPSPTGRGTKRYIDLWPIQMSAEFSGEGCYSSQNIVTTNFDTYTLILQLGCILHTVPSWKNSYKLRVAVFVEYETDVEEERGRVATLLEKLRIEAEVLVFWLASGGLKSYKIIVNGEQAALAERARVDSVLEEEDWWQEIKRFRKGEHDRRTKGRSGQPSRPHPTWLRSQEEHENSPLRKFIESSRRRRSVGSLGGMAVSLGMQTQRLLDSMVDYHPDESEESSSGGGSEMEAYVSEADDEDEDVDADAEDIGDEPSSPAEARTTPRSAFLGSPRKPRIDARKRRVGSVSESAVTDSEDSGTEASTSCPTHPAISRVKAEGTAPSRDKSGMVRTSSTVRFSSAPIPETKVATEEGTGPSIMFAATDLGRPGPRSSSSIYKRPSSPDHPRPESSARADRASGYPLQASVPLSFNDLPRRAQHLIVNELMKSHSKKTAVIMTTLPSPVEGTCRDPGASQQYLSDLEHGRFTAKALCRCAGSAYHKKGHCHAWLAETVAEKKKAQKGLDGLNVAREAKACEEWEPSSSMKCIKLRSGRTSGRKPAFKFTGGSGGVGWY</sequence>
<dbReference type="PANTHER" id="PTHR11827">
    <property type="entry name" value="SOLUTE CARRIER FAMILY 12, CATION COTRANSPORTERS"/>
    <property type="match status" value="1"/>
</dbReference>
<protein>
    <submittedName>
        <fullName evidence="11">Cation chloride cotransporter</fullName>
    </submittedName>
</protein>
<evidence type="ECO:0000259" key="9">
    <source>
        <dbReference type="Pfam" id="PF00324"/>
    </source>
</evidence>
<dbReference type="Proteomes" id="UP000001261">
    <property type="component" value="Unassembled WGS sequence"/>
</dbReference>
<feature type="region of interest" description="Disordered" evidence="7">
    <location>
        <begin position="1"/>
        <end position="21"/>
    </location>
</feature>
<feature type="compositionally biased region" description="Basic and acidic residues" evidence="7">
    <location>
        <begin position="1017"/>
        <end position="1033"/>
    </location>
</feature>
<feature type="compositionally biased region" description="Basic and acidic residues" evidence="7">
    <location>
        <begin position="1231"/>
        <end position="1246"/>
    </location>
</feature>
<dbReference type="Pfam" id="PF00324">
    <property type="entry name" value="AA_permease"/>
    <property type="match status" value="1"/>
</dbReference>
<keyword evidence="4 8" id="KW-0812">Transmembrane</keyword>
<evidence type="ECO:0000259" key="10">
    <source>
        <dbReference type="Pfam" id="PF03522"/>
    </source>
</evidence>
<feature type="transmembrane region" description="Helical" evidence="8">
    <location>
        <begin position="423"/>
        <end position="441"/>
    </location>
</feature>
<feature type="region of interest" description="Disordered" evidence="7">
    <location>
        <begin position="995"/>
        <end position="1035"/>
    </location>
</feature>
<feature type="transmembrane region" description="Helical" evidence="8">
    <location>
        <begin position="325"/>
        <end position="344"/>
    </location>
</feature>
<dbReference type="InterPro" id="IPR004841">
    <property type="entry name" value="AA-permease/SLC12A_dom"/>
</dbReference>
<dbReference type="FunCoup" id="J3K2Q0">
    <property type="interactions" value="173"/>
</dbReference>
<evidence type="ECO:0000256" key="4">
    <source>
        <dbReference type="ARBA" id="ARBA00022692"/>
    </source>
</evidence>
<reference evidence="12" key="1">
    <citation type="journal article" date="2009" name="Genome Res.">
        <title>Comparative genomic analyses of the human fungal pathogens Coccidioides and their relatives.</title>
        <authorList>
            <person name="Sharpton T.J."/>
            <person name="Stajich J.E."/>
            <person name="Rounsley S.D."/>
            <person name="Gardner M.J."/>
            <person name="Wortman J.R."/>
            <person name="Jordar V.S."/>
            <person name="Maiti R."/>
            <person name="Kodira C.D."/>
            <person name="Neafsey D.E."/>
            <person name="Zeng Q."/>
            <person name="Hung C.-Y."/>
            <person name="McMahan C."/>
            <person name="Muszewska A."/>
            <person name="Grynberg M."/>
            <person name="Mandel M.A."/>
            <person name="Kellner E.M."/>
            <person name="Barker B.M."/>
            <person name="Galgiani J.N."/>
            <person name="Orbach M.J."/>
            <person name="Kirkland T.N."/>
            <person name="Cole G.T."/>
            <person name="Henn M.R."/>
            <person name="Birren B.W."/>
            <person name="Taylor J.W."/>
        </authorList>
    </citation>
    <scope>NUCLEOTIDE SEQUENCE [LARGE SCALE GENOMIC DNA]</scope>
    <source>
        <strain evidence="12">RS</strain>
    </source>
</reference>
<comment type="similarity">
    <text evidence="2">Belongs to the SLC12A transporter family.</text>
</comment>
<feature type="transmembrane region" description="Helical" evidence="8">
    <location>
        <begin position="453"/>
        <end position="474"/>
    </location>
</feature>
<evidence type="ECO:0000256" key="2">
    <source>
        <dbReference type="ARBA" id="ARBA00010593"/>
    </source>
</evidence>
<feature type="compositionally biased region" description="Acidic residues" evidence="7">
    <location>
        <begin position="1085"/>
        <end position="1102"/>
    </location>
</feature>
<dbReference type="GO" id="GO:0055075">
    <property type="term" value="P:potassium ion homeostasis"/>
    <property type="evidence" value="ECO:0007669"/>
    <property type="project" value="TreeGrafter"/>
</dbReference>
<dbReference type="EMBL" id="GG704915">
    <property type="protein sequence ID" value="EAS28385.3"/>
    <property type="molecule type" value="Genomic_DNA"/>
</dbReference>
<name>J3K2Q0_COCIM</name>
<dbReference type="GO" id="GO:0006884">
    <property type="term" value="P:cell volume homeostasis"/>
    <property type="evidence" value="ECO:0007669"/>
    <property type="project" value="TreeGrafter"/>
</dbReference>
<evidence type="ECO:0000313" key="12">
    <source>
        <dbReference type="Proteomes" id="UP000001261"/>
    </source>
</evidence>
<feature type="region of interest" description="Disordered" evidence="7">
    <location>
        <begin position="1064"/>
        <end position="1250"/>
    </location>
</feature>
<keyword evidence="3" id="KW-0813">Transport</keyword>
<keyword evidence="6 8" id="KW-0472">Membrane</keyword>
<dbReference type="GO" id="GO:0055064">
    <property type="term" value="P:chloride ion homeostasis"/>
    <property type="evidence" value="ECO:0007669"/>
    <property type="project" value="TreeGrafter"/>
</dbReference>
<accession>J3K2Q0</accession>
<feature type="transmembrane region" description="Helical" evidence="8">
    <location>
        <begin position="600"/>
        <end position="620"/>
    </location>
</feature>
<feature type="transmembrane region" description="Helical" evidence="8">
    <location>
        <begin position="626"/>
        <end position="645"/>
    </location>
</feature>
<evidence type="ECO:0000256" key="3">
    <source>
        <dbReference type="ARBA" id="ARBA00022448"/>
    </source>
</evidence>
<feature type="compositionally biased region" description="Low complexity" evidence="7">
    <location>
        <begin position="1220"/>
        <end position="1230"/>
    </location>
</feature>
<dbReference type="GO" id="GO:0034486">
    <property type="term" value="P:vacuolar transmembrane transport"/>
    <property type="evidence" value="ECO:0007669"/>
    <property type="project" value="TreeGrafter"/>
</dbReference>
<dbReference type="InterPro" id="IPR004842">
    <property type="entry name" value="SLC12A_fam"/>
</dbReference>
<dbReference type="GO" id="GO:0015379">
    <property type="term" value="F:potassium:chloride symporter activity"/>
    <property type="evidence" value="ECO:0007669"/>
    <property type="project" value="TreeGrafter"/>
</dbReference>
<feature type="transmembrane region" description="Helical" evidence="8">
    <location>
        <begin position="356"/>
        <end position="378"/>
    </location>
</feature>
<dbReference type="VEuPathDB" id="FungiDB:CIMG_09589"/>
<feature type="compositionally biased region" description="Polar residues" evidence="7">
    <location>
        <begin position="157"/>
        <end position="167"/>
    </location>
</feature>
<dbReference type="KEGG" id="cim:CIMG_09589"/>
<dbReference type="PANTHER" id="PTHR11827:SF72">
    <property type="entry name" value="GH08340P"/>
    <property type="match status" value="1"/>
</dbReference>
<proteinExistence type="inferred from homology"/>
<feature type="transmembrane region" description="Helical" evidence="8">
    <location>
        <begin position="232"/>
        <end position="256"/>
    </location>
</feature>
<comment type="subcellular location">
    <subcellularLocation>
        <location evidence="1">Membrane</location>
        <topology evidence="1">Multi-pass membrane protein</topology>
    </subcellularLocation>
</comment>
<feature type="transmembrane region" description="Helical" evidence="8">
    <location>
        <begin position="199"/>
        <end position="220"/>
    </location>
</feature>
<evidence type="ECO:0000256" key="6">
    <source>
        <dbReference type="ARBA" id="ARBA00023136"/>
    </source>
</evidence>
<evidence type="ECO:0000256" key="8">
    <source>
        <dbReference type="SAM" id="Phobius"/>
    </source>
</evidence>
<dbReference type="InParanoid" id="J3K2Q0"/>
<dbReference type="OMA" id="NDLPCRA"/>
<organism evidence="11 12">
    <name type="scientific">Coccidioides immitis (strain RS)</name>
    <name type="common">Valley fever fungus</name>
    <dbReference type="NCBI Taxonomy" id="246410"/>
    <lineage>
        <taxon>Eukaryota</taxon>
        <taxon>Fungi</taxon>
        <taxon>Dikarya</taxon>
        <taxon>Ascomycota</taxon>
        <taxon>Pezizomycotina</taxon>
        <taxon>Eurotiomycetes</taxon>
        <taxon>Eurotiomycetidae</taxon>
        <taxon>Onygenales</taxon>
        <taxon>Onygenaceae</taxon>
        <taxon>Coccidioides</taxon>
    </lineage>
</organism>
<feature type="domain" description="SLC12A transporter C-terminal" evidence="10">
    <location>
        <begin position="694"/>
        <end position="776"/>
    </location>
</feature>
<dbReference type="RefSeq" id="XP_001239968.2">
    <property type="nucleotide sequence ID" value="XM_001239967.2"/>
</dbReference>
<dbReference type="Pfam" id="PF03522">
    <property type="entry name" value="SLC12"/>
    <property type="match status" value="1"/>
</dbReference>
<feature type="transmembrane region" description="Helical" evidence="8">
    <location>
        <begin position="494"/>
        <end position="515"/>
    </location>
</feature>
<dbReference type="GeneID" id="4559166"/>
<evidence type="ECO:0000256" key="1">
    <source>
        <dbReference type="ARBA" id="ARBA00004141"/>
    </source>
</evidence>
<feature type="transmembrane region" description="Helical" evidence="8">
    <location>
        <begin position="569"/>
        <end position="588"/>
    </location>
</feature>
<dbReference type="InterPro" id="IPR018491">
    <property type="entry name" value="SLC12_C"/>
</dbReference>
<feature type="region of interest" description="Disordered" evidence="7">
    <location>
        <begin position="89"/>
        <end position="167"/>
    </location>
</feature>